<evidence type="ECO:0000256" key="4">
    <source>
        <dbReference type="ARBA" id="ARBA00023125"/>
    </source>
</evidence>
<evidence type="ECO:0000313" key="8">
    <source>
        <dbReference type="Proteomes" id="UP000198727"/>
    </source>
</evidence>
<dbReference type="Pfam" id="PF00960">
    <property type="entry name" value="Neocarzinostat"/>
    <property type="match status" value="1"/>
</dbReference>
<protein>
    <submittedName>
        <fullName evidence="7">Neocarzinostatin family protein</fullName>
    </submittedName>
</protein>
<evidence type="ECO:0000313" key="7">
    <source>
        <dbReference type="EMBL" id="SFP28352.1"/>
    </source>
</evidence>
<keyword evidence="5" id="KW-1015">Disulfide bond</keyword>
<dbReference type="RefSeq" id="WP_166677549.1">
    <property type="nucleotide sequence ID" value="NZ_FOWW01000002.1"/>
</dbReference>
<comment type="similarity">
    <text evidence="1">Belongs to the neocarzinostatin family.</text>
</comment>
<dbReference type="STRING" id="587909.SAMN05421810_102126"/>
<dbReference type="InterPro" id="IPR002186">
    <property type="entry name" value="Neocarzinostatin_fam"/>
</dbReference>
<dbReference type="EMBL" id="FOWW01000002">
    <property type="protein sequence ID" value="SFP28352.1"/>
    <property type="molecule type" value="Genomic_DNA"/>
</dbReference>
<proteinExistence type="inferred from homology"/>
<dbReference type="InterPro" id="IPR027273">
    <property type="entry name" value="Neocarzinostatin-like"/>
</dbReference>
<keyword evidence="8" id="KW-1185">Reference proteome</keyword>
<dbReference type="NCBIfam" id="NF040680">
    <property type="entry name" value="chromo_anti"/>
    <property type="match status" value="1"/>
</dbReference>
<keyword evidence="2" id="KW-0929">Antimicrobial</keyword>
<evidence type="ECO:0000256" key="3">
    <source>
        <dbReference type="ARBA" id="ARBA00023022"/>
    </source>
</evidence>
<dbReference type="AlphaFoldDB" id="A0A1I5P2T2"/>
<reference evidence="8" key="1">
    <citation type="submission" date="2016-10" db="EMBL/GenBank/DDBJ databases">
        <authorList>
            <person name="Varghese N."/>
            <person name="Submissions S."/>
        </authorList>
    </citation>
    <scope>NUCLEOTIDE SEQUENCE [LARGE SCALE GENOMIC DNA]</scope>
    <source>
        <strain evidence="8">CGMCC 4.5579</strain>
    </source>
</reference>
<organism evidence="7 8">
    <name type="scientific">Amycolatopsis arida</name>
    <dbReference type="NCBI Taxonomy" id="587909"/>
    <lineage>
        <taxon>Bacteria</taxon>
        <taxon>Bacillati</taxon>
        <taxon>Actinomycetota</taxon>
        <taxon>Actinomycetes</taxon>
        <taxon>Pseudonocardiales</taxon>
        <taxon>Pseudonocardiaceae</taxon>
        <taxon>Amycolatopsis</taxon>
    </lineage>
</organism>
<evidence type="ECO:0000256" key="6">
    <source>
        <dbReference type="SAM" id="SignalP"/>
    </source>
</evidence>
<feature type="chain" id="PRO_5039277841" evidence="6">
    <location>
        <begin position="31"/>
        <end position="142"/>
    </location>
</feature>
<keyword evidence="3" id="KW-0044">Antibiotic</keyword>
<dbReference type="SUPFAM" id="SSF49319">
    <property type="entry name" value="Actinoxanthin-like"/>
    <property type="match status" value="1"/>
</dbReference>
<evidence type="ECO:0000256" key="2">
    <source>
        <dbReference type="ARBA" id="ARBA00022529"/>
    </source>
</evidence>
<dbReference type="GO" id="GO:0042742">
    <property type="term" value="P:defense response to bacterium"/>
    <property type="evidence" value="ECO:0007669"/>
    <property type="project" value="UniProtKB-KW"/>
</dbReference>
<accession>A0A1I5P2T2</accession>
<gene>
    <name evidence="7" type="ORF">SAMN05421810_102126</name>
</gene>
<dbReference type="PRINTS" id="PR01885">
    <property type="entry name" value="MACROMOMYCIN"/>
</dbReference>
<feature type="signal peptide" evidence="6">
    <location>
        <begin position="1"/>
        <end position="30"/>
    </location>
</feature>
<keyword evidence="6" id="KW-0732">Signal</keyword>
<evidence type="ECO:0000256" key="1">
    <source>
        <dbReference type="ARBA" id="ARBA00010648"/>
    </source>
</evidence>
<dbReference type="GO" id="GO:0003677">
    <property type="term" value="F:DNA binding"/>
    <property type="evidence" value="ECO:0007669"/>
    <property type="project" value="UniProtKB-KW"/>
</dbReference>
<dbReference type="Proteomes" id="UP000198727">
    <property type="component" value="Unassembled WGS sequence"/>
</dbReference>
<evidence type="ECO:0000256" key="5">
    <source>
        <dbReference type="ARBA" id="ARBA00023157"/>
    </source>
</evidence>
<dbReference type="Gene3D" id="2.60.40.230">
    <property type="entry name" value="Neocarzinostatin-like"/>
    <property type="match status" value="1"/>
</dbReference>
<keyword evidence="4" id="KW-0238">DNA-binding</keyword>
<sequence>MGSNTRLRKAAAVVAIGAGMTLAGMAPAMAAAATVSADPNTGLAPGQTITVSGSGFAAGSTLRVAECGVGDAGLGSCNAADASQVTTDGNGAFTTQLTLRMTFDGVDGNGNPGGAVDCSKEECFVVAVDTESTAATTPISFG</sequence>
<name>A0A1I5P2T2_9PSEU</name>